<protein>
    <submittedName>
        <fullName evidence="7">Cytochrome c peroxidase</fullName>
    </submittedName>
</protein>
<evidence type="ECO:0000256" key="2">
    <source>
        <dbReference type="ARBA" id="ARBA00022723"/>
    </source>
</evidence>
<gene>
    <name evidence="7" type="ordered locus">Nmul_A0679</name>
    <name evidence="8" type="ORF">SAMN05216403_10350</name>
</gene>
<dbReference type="GO" id="GO:0020037">
    <property type="term" value="F:heme binding"/>
    <property type="evidence" value="ECO:0007669"/>
    <property type="project" value="InterPro"/>
</dbReference>
<dbReference type="GO" id="GO:0004130">
    <property type="term" value="F:cytochrome-c peroxidase activity"/>
    <property type="evidence" value="ECO:0007669"/>
    <property type="project" value="TreeGrafter"/>
</dbReference>
<feature type="compositionally biased region" description="Polar residues" evidence="5">
    <location>
        <begin position="76"/>
        <end position="86"/>
    </location>
</feature>
<dbReference type="Proteomes" id="UP000236751">
    <property type="component" value="Unassembled WGS sequence"/>
</dbReference>
<dbReference type="InterPro" id="IPR009056">
    <property type="entry name" value="Cyt_c-like_dom"/>
</dbReference>
<dbReference type="HOGENOM" id="CLU_041010_0_0_4"/>
<evidence type="ECO:0000256" key="4">
    <source>
        <dbReference type="PROSITE-ProRule" id="PRU00433"/>
    </source>
</evidence>
<dbReference type="GO" id="GO:0009055">
    <property type="term" value="F:electron transfer activity"/>
    <property type="evidence" value="ECO:0007669"/>
    <property type="project" value="InterPro"/>
</dbReference>
<dbReference type="InterPro" id="IPR036280">
    <property type="entry name" value="Multihaem_cyt_sf"/>
</dbReference>
<dbReference type="RefSeq" id="WP_011380036.1">
    <property type="nucleotide sequence ID" value="NC_007614.1"/>
</dbReference>
<dbReference type="STRING" id="323848.Nmul_A0679"/>
<evidence type="ECO:0000256" key="5">
    <source>
        <dbReference type="SAM" id="MobiDB-lite"/>
    </source>
</evidence>
<keyword evidence="9" id="KW-1185">Reference proteome</keyword>
<reference evidence="7" key="2">
    <citation type="submission" date="2005-08" db="EMBL/GenBank/DDBJ databases">
        <title>Complete sequence of Chromosome 1 of Nitrosospira multiformis ATCC 25196.</title>
        <authorList>
            <consortium name="US DOE Joint Genome Institute"/>
            <person name="Copeland A."/>
            <person name="Lucas S."/>
            <person name="Lapidus A."/>
            <person name="Barry K."/>
            <person name="Detter J.C."/>
            <person name="Glavina T."/>
            <person name="Hammon N."/>
            <person name="Israni S."/>
            <person name="Pitluck S."/>
            <person name="Chain P."/>
            <person name="Malfatti S."/>
            <person name="Shin M."/>
            <person name="Vergez L."/>
            <person name="Schmutz J."/>
            <person name="Larimer F."/>
            <person name="Land M."/>
            <person name="Hauser L."/>
            <person name="Kyrpides N."/>
            <person name="Lykidis A."/>
            <person name="Richardson P."/>
        </authorList>
    </citation>
    <scope>NUCLEOTIDE SEQUENCE</scope>
    <source>
        <strain evidence="7">ATCC 25196</strain>
    </source>
</reference>
<evidence type="ECO:0000313" key="10">
    <source>
        <dbReference type="Proteomes" id="UP000236751"/>
    </source>
</evidence>
<dbReference type="PANTHER" id="PTHR30600:SF13">
    <property type="entry name" value="METHYLAMINE UTILIZATION PROTEIN"/>
    <property type="match status" value="1"/>
</dbReference>
<keyword evidence="3 4" id="KW-0408">Iron</keyword>
<feature type="domain" description="Cytochrome c" evidence="6">
    <location>
        <begin position="416"/>
        <end position="515"/>
    </location>
</feature>
<dbReference type="GO" id="GO:0046872">
    <property type="term" value="F:metal ion binding"/>
    <property type="evidence" value="ECO:0007669"/>
    <property type="project" value="UniProtKB-KW"/>
</dbReference>
<organism evidence="7 9">
    <name type="scientific">Nitrosospira multiformis (strain ATCC 25196 / NCIMB 11849 / C 71)</name>
    <dbReference type="NCBI Taxonomy" id="323848"/>
    <lineage>
        <taxon>Bacteria</taxon>
        <taxon>Pseudomonadati</taxon>
        <taxon>Pseudomonadota</taxon>
        <taxon>Betaproteobacteria</taxon>
        <taxon>Nitrosomonadales</taxon>
        <taxon>Nitrosomonadaceae</taxon>
        <taxon>Nitrosospira</taxon>
    </lineage>
</organism>
<keyword evidence="7" id="KW-0560">Oxidoreductase</keyword>
<reference evidence="9" key="1">
    <citation type="submission" date="2005-08" db="EMBL/GenBank/DDBJ databases">
        <title>Complete sequence of chromosome 1 of Nitrosospira multiformis ATCC 25196.</title>
        <authorList>
            <person name="Copeland A."/>
            <person name="Lucas S."/>
            <person name="Lapidus A."/>
            <person name="Barry K."/>
            <person name="Detter J.C."/>
            <person name="Glavina T."/>
            <person name="Hammon N."/>
            <person name="Israni S."/>
            <person name="Pitluck S."/>
            <person name="Chain P."/>
            <person name="Malfatti S."/>
            <person name="Shin M."/>
            <person name="Vergez L."/>
            <person name="Schmutz J."/>
            <person name="Larimer F."/>
            <person name="Land M."/>
            <person name="Hauser L."/>
            <person name="Kyrpides N."/>
            <person name="Lykidis A."/>
            <person name="Richardson P."/>
        </authorList>
    </citation>
    <scope>NUCLEOTIDE SEQUENCE [LARGE SCALE GENOMIC DNA]</scope>
    <source>
        <strain evidence="9">ATCC 25196 / NCIMB 11849 / C 71</strain>
    </source>
</reference>
<name>Q2YB85_NITMU</name>
<evidence type="ECO:0000259" key="6">
    <source>
        <dbReference type="PROSITE" id="PS51007"/>
    </source>
</evidence>
<dbReference type="KEGG" id="nmu:Nmul_A0679"/>
<dbReference type="Proteomes" id="UP000002718">
    <property type="component" value="Chromosome"/>
</dbReference>
<keyword evidence="2 4" id="KW-0479">Metal-binding</keyword>
<dbReference type="SUPFAM" id="SSF48695">
    <property type="entry name" value="Multiheme cytochromes"/>
    <property type="match status" value="1"/>
</dbReference>
<evidence type="ECO:0000313" key="8">
    <source>
        <dbReference type="EMBL" id="SEF53861.1"/>
    </source>
</evidence>
<evidence type="ECO:0000256" key="1">
    <source>
        <dbReference type="ARBA" id="ARBA00022617"/>
    </source>
</evidence>
<evidence type="ECO:0000256" key="3">
    <source>
        <dbReference type="ARBA" id="ARBA00023004"/>
    </source>
</evidence>
<reference evidence="8 10" key="4">
    <citation type="submission" date="2016-10" db="EMBL/GenBank/DDBJ databases">
        <authorList>
            <person name="de Groot N.N."/>
        </authorList>
    </citation>
    <scope>NUCLEOTIDE SEQUENCE [LARGE SCALE GENOMIC DNA]</scope>
    <source>
        <strain evidence="8 10">Nl13</strain>
    </source>
</reference>
<evidence type="ECO:0000313" key="9">
    <source>
        <dbReference type="Proteomes" id="UP000002718"/>
    </source>
</evidence>
<dbReference type="EMBL" id="CP000103">
    <property type="protein sequence ID" value="ABB73986.1"/>
    <property type="molecule type" value="Genomic_DNA"/>
</dbReference>
<feature type="compositionally biased region" description="Basic and acidic residues" evidence="5">
    <location>
        <begin position="31"/>
        <end position="43"/>
    </location>
</feature>
<sequence>MMKNIHILILSTGFLSLSAGMNVVLGQDDHAKNSANRAPHDAVEDAQTPRRVSATRPEQKKDEHDRSNIFDAKNAMPSSQAFGNQPDNGKVMGFDFSRDAFNAKKPMQTFEEIMKADMAERPKVMQTQRELLQRRYDLKPRLDKEAKMSRGKPLAVGPTARLSSGMTWQRLAGIAPEEIKSKNAFPYPALPHPKQSTGGQVFPQMQIDMFPRLQRFDVDFDLPEAFLPEFPPAIFLQNRPELGDVSRGEVVSINNFHRLFKDILTPVQLNGLQMLLTPLPQEEFNPTDDRKSNEPSLGVACLDCHVNGHTTGQFHLSPDIRPEERRFRLDTVSLRGMYNQQIHGSKRSLRSVEDFTEFEFRTAYFNGDPIRAMKKGFPVFDRIHVSHMAQLQNMFDFPPAPKLKSDGRLDPAKATEKERRGEKLFFGKGQCASCHQPPAFLDHQMHDLKLERFLNEPGDGPIKTFTLRGIKDSPPYLHDGRLLTLEDTVEFFNLVLELKLTDEEKSDLVAYMRQL</sequence>
<dbReference type="AlphaFoldDB" id="Q2YB85"/>
<dbReference type="EMBL" id="FNVK01000003">
    <property type="protein sequence ID" value="SEF53861.1"/>
    <property type="molecule type" value="Genomic_DNA"/>
</dbReference>
<dbReference type="InterPro" id="IPR036909">
    <property type="entry name" value="Cyt_c-like_dom_sf"/>
</dbReference>
<dbReference type="eggNOG" id="COG1858">
    <property type="taxonomic scope" value="Bacteria"/>
</dbReference>
<dbReference type="SUPFAM" id="SSF46626">
    <property type="entry name" value="Cytochrome c"/>
    <property type="match status" value="1"/>
</dbReference>
<evidence type="ECO:0000313" key="7">
    <source>
        <dbReference type="EMBL" id="ABB73986.1"/>
    </source>
</evidence>
<keyword evidence="1 4" id="KW-0349">Heme</keyword>
<proteinExistence type="predicted"/>
<dbReference type="PANTHER" id="PTHR30600">
    <property type="entry name" value="CYTOCHROME C PEROXIDASE-RELATED"/>
    <property type="match status" value="1"/>
</dbReference>
<accession>Q2YB85</accession>
<keyword evidence="7" id="KW-0575">Peroxidase</keyword>
<feature type="compositionally biased region" description="Basic and acidic residues" evidence="5">
    <location>
        <begin position="57"/>
        <end position="68"/>
    </location>
</feature>
<dbReference type="PROSITE" id="PS51007">
    <property type="entry name" value="CYTC"/>
    <property type="match status" value="1"/>
</dbReference>
<dbReference type="Gene3D" id="1.10.760.10">
    <property type="entry name" value="Cytochrome c-like domain"/>
    <property type="match status" value="1"/>
</dbReference>
<dbReference type="InterPro" id="IPR051395">
    <property type="entry name" value="Cytochrome_c_Peroxidase/MauG"/>
</dbReference>
<reference evidence="7 9" key="3">
    <citation type="journal article" date="2008" name="Appl. Environ. Microbiol.">
        <title>Complete genome sequence of Nitrosospira multiformis, an ammonia-oxidizing bacterium from the soil environment.</title>
        <authorList>
            <person name="Norton J.M."/>
            <person name="Klotz M.G."/>
            <person name="Stein L.Y."/>
            <person name="Arp D.J."/>
            <person name="Bottomley P.J."/>
            <person name="Chain P.S."/>
            <person name="Hauser L.J."/>
            <person name="Land M.L."/>
            <person name="Larimer F.W."/>
            <person name="Shin M.W."/>
            <person name="Starkenburg S.R."/>
        </authorList>
    </citation>
    <scope>NUCLEOTIDE SEQUENCE [LARGE SCALE GENOMIC DNA]</scope>
    <source>
        <strain evidence="7">ATCC 25196</strain>
        <strain evidence="9">ATCC 25196 / NCIMB 11849 / C 71</strain>
    </source>
</reference>
<feature type="region of interest" description="Disordered" evidence="5">
    <location>
        <begin position="31"/>
        <end position="86"/>
    </location>
</feature>